<evidence type="ECO:0000256" key="4">
    <source>
        <dbReference type="SAM" id="MobiDB-lite"/>
    </source>
</evidence>
<dbReference type="EMBL" id="CP070496">
    <property type="protein sequence ID" value="QSB06848.1"/>
    <property type="molecule type" value="Genomic_DNA"/>
</dbReference>
<keyword evidence="1" id="KW-0489">Methyltransferase</keyword>
<dbReference type="GO" id="GO:0008757">
    <property type="term" value="F:S-adenosylmethionine-dependent methyltransferase activity"/>
    <property type="evidence" value="ECO:0007669"/>
    <property type="project" value="TreeGrafter"/>
</dbReference>
<name>A0A895XZ18_9ACTN</name>
<dbReference type="AlphaFoldDB" id="A0A895XZ18"/>
<proteinExistence type="predicted"/>
<dbReference type="KEGG" id="nav:JQS30_08165"/>
<protein>
    <submittedName>
        <fullName evidence="5">O-methyltransferase</fullName>
    </submittedName>
</protein>
<reference evidence="5" key="1">
    <citation type="submission" date="2021-02" db="EMBL/GenBank/DDBJ databases">
        <title>Natronoglycomyces albus gen. nov., sp. nov, a haloalkaliphilic actinobacterium from a soda solonchak soil.</title>
        <authorList>
            <person name="Sorokin D.Y."/>
            <person name="Khijniak T.V."/>
            <person name="Zakharycheva A.P."/>
            <person name="Boueva O.V."/>
            <person name="Ariskina E.V."/>
            <person name="Hahnke R.L."/>
            <person name="Bunk B."/>
            <person name="Sproer C."/>
            <person name="Schumann P."/>
            <person name="Evtushenko L.I."/>
            <person name="Kublanov I.V."/>
        </authorList>
    </citation>
    <scope>NUCLEOTIDE SEQUENCE</scope>
    <source>
        <strain evidence="5">DSM 106290</strain>
    </source>
</reference>
<dbReference type="GO" id="GO:0032259">
    <property type="term" value="P:methylation"/>
    <property type="evidence" value="ECO:0007669"/>
    <property type="project" value="UniProtKB-KW"/>
</dbReference>
<dbReference type="PANTHER" id="PTHR10509:SF14">
    <property type="entry name" value="CAFFEOYL-COA O-METHYLTRANSFERASE 3-RELATED"/>
    <property type="match status" value="1"/>
</dbReference>
<dbReference type="SUPFAM" id="SSF53335">
    <property type="entry name" value="S-adenosyl-L-methionine-dependent methyltransferases"/>
    <property type="match status" value="1"/>
</dbReference>
<sequence>MSSAHQRQMSRPRKESAMASTTPTSDKYDEIDDFINATVTQEDPQQRQAVADADAAGLPHIQVAPNQGKLLQLLIEIMGATRVLELGTLGGYSTSWMAKGLPSNGELVSLEFSPKHAEVARANLERCGVNDRVEIRVGPALETLPKLDEEGGDPFDFVFIDANKDDIVEYVEWAAKLARPGALVVVDNAVSRLVDTEPDTDDPASRAIWKVYEVIANHPSLDATAVQTVGHKGHDGLLFALVTE</sequence>
<evidence type="ECO:0000313" key="5">
    <source>
        <dbReference type="EMBL" id="QSB06848.1"/>
    </source>
</evidence>
<dbReference type="PROSITE" id="PS51682">
    <property type="entry name" value="SAM_OMT_I"/>
    <property type="match status" value="1"/>
</dbReference>
<dbReference type="CDD" id="cd02440">
    <property type="entry name" value="AdoMet_MTases"/>
    <property type="match status" value="1"/>
</dbReference>
<dbReference type="InterPro" id="IPR029063">
    <property type="entry name" value="SAM-dependent_MTases_sf"/>
</dbReference>
<keyword evidence="6" id="KW-1185">Reference proteome</keyword>
<organism evidence="5 6">
    <name type="scientific">Natronoglycomyces albus</name>
    <dbReference type="NCBI Taxonomy" id="2811108"/>
    <lineage>
        <taxon>Bacteria</taxon>
        <taxon>Bacillati</taxon>
        <taxon>Actinomycetota</taxon>
        <taxon>Actinomycetes</taxon>
        <taxon>Glycomycetales</taxon>
        <taxon>Glycomycetaceae</taxon>
        <taxon>Natronoglycomyces</taxon>
    </lineage>
</organism>
<evidence type="ECO:0000256" key="3">
    <source>
        <dbReference type="ARBA" id="ARBA00022691"/>
    </source>
</evidence>
<dbReference type="InterPro" id="IPR050362">
    <property type="entry name" value="Cation-dep_OMT"/>
</dbReference>
<dbReference type="Gene3D" id="3.40.50.150">
    <property type="entry name" value="Vaccinia Virus protein VP39"/>
    <property type="match status" value="1"/>
</dbReference>
<dbReference type="Pfam" id="PF01596">
    <property type="entry name" value="Methyltransf_3"/>
    <property type="match status" value="1"/>
</dbReference>
<dbReference type="GO" id="GO:0008171">
    <property type="term" value="F:O-methyltransferase activity"/>
    <property type="evidence" value="ECO:0007669"/>
    <property type="project" value="InterPro"/>
</dbReference>
<dbReference type="InterPro" id="IPR002935">
    <property type="entry name" value="SAM_O-MeTrfase"/>
</dbReference>
<evidence type="ECO:0000256" key="2">
    <source>
        <dbReference type="ARBA" id="ARBA00022679"/>
    </source>
</evidence>
<dbReference type="Proteomes" id="UP000662939">
    <property type="component" value="Chromosome"/>
</dbReference>
<evidence type="ECO:0000256" key="1">
    <source>
        <dbReference type="ARBA" id="ARBA00022603"/>
    </source>
</evidence>
<feature type="region of interest" description="Disordered" evidence="4">
    <location>
        <begin position="1"/>
        <end position="33"/>
    </location>
</feature>
<gene>
    <name evidence="5" type="ORF">JQS30_08165</name>
</gene>
<evidence type="ECO:0000313" key="6">
    <source>
        <dbReference type="Proteomes" id="UP000662939"/>
    </source>
</evidence>
<accession>A0A895XZ18</accession>
<dbReference type="PANTHER" id="PTHR10509">
    <property type="entry name" value="O-METHYLTRANSFERASE-RELATED"/>
    <property type="match status" value="1"/>
</dbReference>
<dbReference type="RefSeq" id="WP_213172855.1">
    <property type="nucleotide sequence ID" value="NZ_CP070496.1"/>
</dbReference>
<keyword evidence="2" id="KW-0808">Transferase</keyword>
<keyword evidence="3" id="KW-0949">S-adenosyl-L-methionine</keyword>